<keyword evidence="16" id="KW-1185">Reference proteome</keyword>
<evidence type="ECO:0000256" key="9">
    <source>
        <dbReference type="ARBA" id="ARBA00023235"/>
    </source>
</evidence>
<gene>
    <name evidence="11" type="primary">prsA</name>
    <name evidence="15" type="ORF">RU97_GL002277</name>
</gene>
<keyword evidence="6 11" id="KW-0697">Rotamase</keyword>
<comment type="similarity">
    <text evidence="3 11">Belongs to the PrsA family.</text>
</comment>
<comment type="function">
    <text evidence="11">Plays a major role in protein secretion by helping the post-translocational extracellular folding of several secreted proteins.</text>
</comment>
<name>A0A1L8REQ1_9ENTE</name>
<evidence type="ECO:0000256" key="2">
    <source>
        <dbReference type="ARBA" id="ARBA00004193"/>
    </source>
</evidence>
<proteinExistence type="inferred from homology"/>
<dbReference type="SUPFAM" id="SSF54534">
    <property type="entry name" value="FKBP-like"/>
    <property type="match status" value="1"/>
</dbReference>
<dbReference type="InterPro" id="IPR050245">
    <property type="entry name" value="PrsA_foldase"/>
</dbReference>
<dbReference type="InterPro" id="IPR046357">
    <property type="entry name" value="PPIase_dom_sf"/>
</dbReference>
<dbReference type="Proteomes" id="UP000181884">
    <property type="component" value="Unassembled WGS sequence"/>
</dbReference>
<dbReference type="EC" id="5.2.1.8" evidence="11"/>
<evidence type="ECO:0000256" key="8">
    <source>
        <dbReference type="ARBA" id="ARBA00023139"/>
    </source>
</evidence>
<comment type="subcellular location">
    <subcellularLocation>
        <location evidence="2 11">Cell membrane</location>
        <topology evidence="2 11">Lipid-anchor</topology>
    </subcellularLocation>
</comment>
<evidence type="ECO:0000256" key="13">
    <source>
        <dbReference type="SAM" id="SignalP"/>
    </source>
</evidence>
<evidence type="ECO:0000256" key="5">
    <source>
        <dbReference type="ARBA" id="ARBA00022729"/>
    </source>
</evidence>
<evidence type="ECO:0000256" key="7">
    <source>
        <dbReference type="ARBA" id="ARBA00023136"/>
    </source>
</evidence>
<feature type="chain" id="PRO_5039119669" description="Foldase protein PrsA" evidence="13">
    <location>
        <begin position="20"/>
        <end position="335"/>
    </location>
</feature>
<dbReference type="HAMAP" id="MF_01145">
    <property type="entry name" value="Foldase_PrsA"/>
    <property type="match status" value="1"/>
</dbReference>
<protein>
    <recommendedName>
        <fullName evidence="11">Foldase protein PrsA</fullName>
        <ecNumber evidence="11">5.2.1.8</ecNumber>
    </recommendedName>
</protein>
<dbReference type="PROSITE" id="PS50198">
    <property type="entry name" value="PPIC_PPIASE_2"/>
    <property type="match status" value="1"/>
</dbReference>
<dbReference type="STRING" id="214095.RU97_GL002277"/>
<dbReference type="PROSITE" id="PS51257">
    <property type="entry name" value="PROKAR_LIPOPROTEIN"/>
    <property type="match status" value="1"/>
</dbReference>
<organism evidence="15 16">
    <name type="scientific">Enterococcus canis</name>
    <dbReference type="NCBI Taxonomy" id="214095"/>
    <lineage>
        <taxon>Bacteria</taxon>
        <taxon>Bacillati</taxon>
        <taxon>Bacillota</taxon>
        <taxon>Bacilli</taxon>
        <taxon>Lactobacillales</taxon>
        <taxon>Enterococcaceae</taxon>
        <taxon>Enterococcus</taxon>
    </lineage>
</organism>
<dbReference type="RefSeq" id="WP_067395749.1">
    <property type="nucleotide sequence ID" value="NZ_JXKH01000005.1"/>
</dbReference>
<keyword evidence="8 11" id="KW-0564">Palmitate</keyword>
<feature type="compositionally biased region" description="Low complexity" evidence="12">
    <location>
        <begin position="297"/>
        <end position="306"/>
    </location>
</feature>
<dbReference type="InterPro" id="IPR000297">
    <property type="entry name" value="PPIase_PpiC"/>
</dbReference>
<dbReference type="Pfam" id="PF00639">
    <property type="entry name" value="Rotamase"/>
    <property type="match status" value="1"/>
</dbReference>
<keyword evidence="7 11" id="KW-0472">Membrane</keyword>
<evidence type="ECO:0000256" key="4">
    <source>
        <dbReference type="ARBA" id="ARBA00022475"/>
    </source>
</evidence>
<evidence type="ECO:0000256" key="12">
    <source>
        <dbReference type="SAM" id="MobiDB-lite"/>
    </source>
</evidence>
<comment type="catalytic activity">
    <reaction evidence="1 11">
        <text>[protein]-peptidylproline (omega=180) = [protein]-peptidylproline (omega=0)</text>
        <dbReference type="Rhea" id="RHEA:16237"/>
        <dbReference type="Rhea" id="RHEA-COMP:10747"/>
        <dbReference type="Rhea" id="RHEA-COMP:10748"/>
        <dbReference type="ChEBI" id="CHEBI:83833"/>
        <dbReference type="ChEBI" id="CHEBI:83834"/>
        <dbReference type="EC" id="5.2.1.8"/>
    </reaction>
</comment>
<feature type="domain" description="PpiC" evidence="14">
    <location>
        <begin position="140"/>
        <end position="238"/>
    </location>
</feature>
<dbReference type="GO" id="GO:0003755">
    <property type="term" value="F:peptidyl-prolyl cis-trans isomerase activity"/>
    <property type="evidence" value="ECO:0007669"/>
    <property type="project" value="UniProtKB-UniRule"/>
</dbReference>
<feature type="compositionally biased region" description="Low complexity" evidence="12">
    <location>
        <begin position="313"/>
        <end position="335"/>
    </location>
</feature>
<dbReference type="PANTHER" id="PTHR47245:SF1">
    <property type="entry name" value="FOLDASE PROTEIN PRSA"/>
    <property type="match status" value="1"/>
</dbReference>
<keyword evidence="9 11" id="KW-0413">Isomerase</keyword>
<comment type="caution">
    <text evidence="15">The sequence shown here is derived from an EMBL/GenBank/DDBJ whole genome shotgun (WGS) entry which is preliminary data.</text>
</comment>
<evidence type="ECO:0000256" key="10">
    <source>
        <dbReference type="ARBA" id="ARBA00023288"/>
    </source>
</evidence>
<feature type="region of interest" description="Disordered" evidence="12">
    <location>
        <begin position="297"/>
        <end position="335"/>
    </location>
</feature>
<dbReference type="GO" id="GO:0005886">
    <property type="term" value="C:plasma membrane"/>
    <property type="evidence" value="ECO:0007669"/>
    <property type="project" value="UniProtKB-SubCell"/>
</dbReference>
<keyword evidence="4 11" id="KW-1003">Cell membrane</keyword>
<evidence type="ECO:0000256" key="1">
    <source>
        <dbReference type="ARBA" id="ARBA00000971"/>
    </source>
</evidence>
<dbReference type="PANTHER" id="PTHR47245">
    <property type="entry name" value="PEPTIDYLPROLYL ISOMERASE"/>
    <property type="match status" value="1"/>
</dbReference>
<dbReference type="EMBL" id="JXKH01000005">
    <property type="protein sequence ID" value="OJG18204.1"/>
    <property type="molecule type" value="Genomic_DNA"/>
</dbReference>
<reference evidence="15 16" key="1">
    <citation type="submission" date="2014-12" db="EMBL/GenBank/DDBJ databases">
        <title>Draft genome sequences of 29 type strains of Enterococci.</title>
        <authorList>
            <person name="Zhong Z."/>
            <person name="Sun Z."/>
            <person name="Liu W."/>
            <person name="Zhang W."/>
            <person name="Zhang H."/>
        </authorList>
    </citation>
    <scope>NUCLEOTIDE SEQUENCE [LARGE SCALE GENOMIC DNA]</scope>
    <source>
        <strain evidence="15 16">DSM 17029</strain>
    </source>
</reference>
<evidence type="ECO:0000313" key="15">
    <source>
        <dbReference type="EMBL" id="OJG18204.1"/>
    </source>
</evidence>
<evidence type="ECO:0000259" key="14">
    <source>
        <dbReference type="PROSITE" id="PS50198"/>
    </source>
</evidence>
<keyword evidence="5 11" id="KW-0732">Signal</keyword>
<feature type="signal peptide" evidence="13">
    <location>
        <begin position="1"/>
        <end position="19"/>
    </location>
</feature>
<dbReference type="InterPro" id="IPR027304">
    <property type="entry name" value="Trigger_fact/SurA_dom_sf"/>
</dbReference>
<evidence type="ECO:0000256" key="3">
    <source>
        <dbReference type="ARBA" id="ARBA00006071"/>
    </source>
</evidence>
<dbReference type="SUPFAM" id="SSF109998">
    <property type="entry name" value="Triger factor/SurA peptide-binding domain-like"/>
    <property type="match status" value="1"/>
</dbReference>
<sequence length="335" mass="36540">MKKKILLAMVGTVSVLTLAACSSGSNADIATLKGGKITVEDFYDQAKLNSTNQGIVRDMIIYKVMDNKYGDKVTKDMVNEEFDKTKEQLGDNLDSQLQAAGYTEATYKDYLRNNLVLKEGLKAHIKLTDDDLKAAWDSFHPEVEAQIIAMTSEEDAKKVQEDAKKDDADFAKLAKENSVDTTTKDDGGKIKFDSQSTTVPAEVKEAAFKLKDGEVSDVISSTSSTTYTTTYYIVKMDKNKAKGNSMDPYKDEIEEIATNTKLNDQTFVMNTISEELKEANVKIKDSAFDNVLSGFVSTDDSASSTDSSEKASDQSSESTATSESAAATDSTDSSK</sequence>
<accession>A0A1L8REQ1</accession>
<evidence type="ECO:0000313" key="16">
    <source>
        <dbReference type="Proteomes" id="UP000181884"/>
    </source>
</evidence>
<dbReference type="GO" id="GO:0006457">
    <property type="term" value="P:protein folding"/>
    <property type="evidence" value="ECO:0007669"/>
    <property type="project" value="UniProtKB-UniRule"/>
</dbReference>
<dbReference type="InterPro" id="IPR023059">
    <property type="entry name" value="Foldase_PrsA"/>
</dbReference>
<dbReference type="Gene3D" id="3.10.50.40">
    <property type="match status" value="1"/>
</dbReference>
<evidence type="ECO:0000256" key="6">
    <source>
        <dbReference type="ARBA" id="ARBA00023110"/>
    </source>
</evidence>
<keyword evidence="10 11" id="KW-0449">Lipoprotein</keyword>
<dbReference type="AlphaFoldDB" id="A0A1L8REQ1"/>
<evidence type="ECO:0000256" key="11">
    <source>
        <dbReference type="HAMAP-Rule" id="MF_01145"/>
    </source>
</evidence>